<dbReference type="InterPro" id="IPR017871">
    <property type="entry name" value="ABC_transporter-like_CS"/>
</dbReference>
<dbReference type="InterPro" id="IPR050153">
    <property type="entry name" value="Metal_Ion_Import_ABC"/>
</dbReference>
<dbReference type="InterPro" id="IPR003439">
    <property type="entry name" value="ABC_transporter-like_ATP-bd"/>
</dbReference>
<keyword evidence="7" id="KW-1185">Reference proteome</keyword>
<dbReference type="Gene3D" id="3.40.50.300">
    <property type="entry name" value="P-loop containing nucleotide triphosphate hydrolases"/>
    <property type="match status" value="1"/>
</dbReference>
<evidence type="ECO:0000256" key="2">
    <source>
        <dbReference type="ARBA" id="ARBA00022448"/>
    </source>
</evidence>
<dbReference type="EMBL" id="CP021255">
    <property type="protein sequence ID" value="AVD71358.1"/>
    <property type="molecule type" value="Genomic_DNA"/>
</dbReference>
<dbReference type="Proteomes" id="UP000239867">
    <property type="component" value="Chromosome"/>
</dbReference>
<dbReference type="InterPro" id="IPR003593">
    <property type="entry name" value="AAA+_ATPase"/>
</dbReference>
<dbReference type="GO" id="GO:0005524">
    <property type="term" value="F:ATP binding"/>
    <property type="evidence" value="ECO:0007669"/>
    <property type="project" value="UniProtKB-KW"/>
</dbReference>
<evidence type="ECO:0000256" key="4">
    <source>
        <dbReference type="ARBA" id="ARBA00022840"/>
    </source>
</evidence>
<proteinExistence type="inferred from homology"/>
<evidence type="ECO:0000259" key="5">
    <source>
        <dbReference type="PROSITE" id="PS50893"/>
    </source>
</evidence>
<name>A0A2L1GNY2_9BACT</name>
<protein>
    <submittedName>
        <fullName evidence="6">Iron ABC transporter ATP-binding protein</fullName>
    </submittedName>
</protein>
<reference evidence="6 7" key="1">
    <citation type="journal article" date="2018" name="MBio">
        <title>Insights into the evolution of host association through the isolation and characterization of a novel human periodontal pathobiont, Desulfobulbus oralis.</title>
        <authorList>
            <person name="Cross K.L."/>
            <person name="Chirania P."/>
            <person name="Xiong W."/>
            <person name="Beall C.J."/>
            <person name="Elkins J.G."/>
            <person name="Giannone R.J."/>
            <person name="Griffen A.L."/>
            <person name="Guss A.M."/>
            <person name="Hettich R.L."/>
            <person name="Joshi S.S."/>
            <person name="Mokrzan E.M."/>
            <person name="Martin R.K."/>
            <person name="Zhulin I.B."/>
            <person name="Leys E.J."/>
            <person name="Podar M."/>
        </authorList>
    </citation>
    <scope>NUCLEOTIDE SEQUENCE [LARGE SCALE GENOMIC DNA]</scope>
    <source>
        <strain evidence="6 7">ORNL</strain>
    </source>
</reference>
<dbReference type="PROSITE" id="PS00211">
    <property type="entry name" value="ABC_TRANSPORTER_1"/>
    <property type="match status" value="1"/>
</dbReference>
<dbReference type="KEGG" id="deo:CAY53_07675"/>
<dbReference type="PANTHER" id="PTHR42734:SF6">
    <property type="entry name" value="MOLYBDATE IMPORT ATP-BINDING PROTEIN MOLC"/>
    <property type="match status" value="1"/>
</dbReference>
<dbReference type="SUPFAM" id="SSF52540">
    <property type="entry name" value="P-loop containing nucleoside triphosphate hydrolases"/>
    <property type="match status" value="1"/>
</dbReference>
<dbReference type="SMART" id="SM00382">
    <property type="entry name" value="AAA"/>
    <property type="match status" value="1"/>
</dbReference>
<organism evidence="6 7">
    <name type="scientific">Desulfobulbus oralis</name>
    <dbReference type="NCBI Taxonomy" id="1986146"/>
    <lineage>
        <taxon>Bacteria</taxon>
        <taxon>Pseudomonadati</taxon>
        <taxon>Thermodesulfobacteriota</taxon>
        <taxon>Desulfobulbia</taxon>
        <taxon>Desulfobulbales</taxon>
        <taxon>Desulfobulbaceae</taxon>
        <taxon>Desulfobulbus</taxon>
    </lineage>
</organism>
<dbReference type="PANTHER" id="PTHR42734">
    <property type="entry name" value="METAL TRANSPORT SYSTEM ATP-BINDING PROTEIN TM_0124-RELATED"/>
    <property type="match status" value="1"/>
</dbReference>
<dbReference type="InterPro" id="IPR027417">
    <property type="entry name" value="P-loop_NTPase"/>
</dbReference>
<keyword evidence="2" id="KW-0813">Transport</keyword>
<dbReference type="CDD" id="cd03214">
    <property type="entry name" value="ABC_Iron-Siderophores_B12_Hemin"/>
    <property type="match status" value="1"/>
</dbReference>
<evidence type="ECO:0000256" key="1">
    <source>
        <dbReference type="ARBA" id="ARBA00005417"/>
    </source>
</evidence>
<gene>
    <name evidence="6" type="ORF">CAY53_07675</name>
</gene>
<feature type="domain" description="ABC transporter" evidence="5">
    <location>
        <begin position="3"/>
        <end position="236"/>
    </location>
</feature>
<dbReference type="GO" id="GO:0016887">
    <property type="term" value="F:ATP hydrolysis activity"/>
    <property type="evidence" value="ECO:0007669"/>
    <property type="project" value="InterPro"/>
</dbReference>
<sequence>MMLRVNGLHFSYNRQLLLRGIDFSLERGQLLAILGPNGVGKTTLLKCINAMHRPAKGAVLVEERDILSLRSAVIARDIAYVSQKNETSRLKVFDAVLMGRTPHIRWHMKEADRNRAETVIHAMGLEPLSMRYVDTLSGGELQKVCIARALVQEPSLLLLDEPTSALDLKNQVEIMALIRRIVKEQRIAAVMTMHDLNMALRYVDQTLFLKDGVIHAIAAPDEVSPAVIEQVYGLPVCIHQLEGQPVVLPRT</sequence>
<dbReference type="PROSITE" id="PS50893">
    <property type="entry name" value="ABC_TRANSPORTER_2"/>
    <property type="match status" value="1"/>
</dbReference>
<comment type="similarity">
    <text evidence="1">Belongs to the ABC transporter superfamily.</text>
</comment>
<dbReference type="RefSeq" id="WP_104936624.1">
    <property type="nucleotide sequence ID" value="NZ_CP021255.1"/>
</dbReference>
<keyword evidence="3" id="KW-0547">Nucleotide-binding</keyword>
<evidence type="ECO:0000313" key="7">
    <source>
        <dbReference type="Proteomes" id="UP000239867"/>
    </source>
</evidence>
<evidence type="ECO:0000313" key="6">
    <source>
        <dbReference type="EMBL" id="AVD71358.1"/>
    </source>
</evidence>
<evidence type="ECO:0000256" key="3">
    <source>
        <dbReference type="ARBA" id="ARBA00022741"/>
    </source>
</evidence>
<dbReference type="AlphaFoldDB" id="A0A2L1GNY2"/>
<dbReference type="OrthoDB" id="9809450at2"/>
<dbReference type="FunFam" id="3.40.50.300:FF:000134">
    <property type="entry name" value="Iron-enterobactin ABC transporter ATP-binding protein"/>
    <property type="match status" value="1"/>
</dbReference>
<dbReference type="Pfam" id="PF00005">
    <property type="entry name" value="ABC_tran"/>
    <property type="match status" value="1"/>
</dbReference>
<accession>A0A2L1GNY2</accession>
<keyword evidence="4 6" id="KW-0067">ATP-binding</keyword>